<keyword evidence="3" id="KW-1185">Reference proteome</keyword>
<name>A0A256FQY0_9HYPH</name>
<reference evidence="2 3" key="1">
    <citation type="submission" date="2017-07" db="EMBL/GenBank/DDBJ databases">
        <title>Phylogenetic study on the rhizospheric bacterium Ochrobactrum sp. A44.</title>
        <authorList>
            <person name="Krzyzanowska D.M."/>
            <person name="Ossowicki A."/>
            <person name="Rajewska M."/>
            <person name="Maciag T."/>
            <person name="Kaczynski Z."/>
            <person name="Czerwicka M."/>
            <person name="Jafra S."/>
        </authorList>
    </citation>
    <scope>NUCLEOTIDE SEQUENCE [LARGE SCALE GENOMIC DNA]</scope>
    <source>
        <strain evidence="2 3">PR17</strain>
    </source>
</reference>
<evidence type="ECO:0008006" key="4">
    <source>
        <dbReference type="Google" id="ProtNLM"/>
    </source>
</evidence>
<protein>
    <recommendedName>
        <fullName evidence="4">Lipoprotein</fullName>
    </recommendedName>
</protein>
<feature type="chain" id="PRO_5012016290" description="Lipoprotein" evidence="1">
    <location>
        <begin position="20"/>
        <end position="75"/>
    </location>
</feature>
<evidence type="ECO:0000313" key="3">
    <source>
        <dbReference type="Proteomes" id="UP000216345"/>
    </source>
</evidence>
<proteinExistence type="predicted"/>
<feature type="signal peptide" evidence="1">
    <location>
        <begin position="1"/>
        <end position="19"/>
    </location>
</feature>
<dbReference type="RefSeq" id="WP_235818718.1">
    <property type="nucleotide sequence ID" value="NZ_NNRK01000020.1"/>
</dbReference>
<evidence type="ECO:0000256" key="1">
    <source>
        <dbReference type="SAM" id="SignalP"/>
    </source>
</evidence>
<comment type="caution">
    <text evidence="2">The sequence shown here is derived from an EMBL/GenBank/DDBJ whole genome shotgun (WGS) entry which is preliminary data.</text>
</comment>
<gene>
    <name evidence="2" type="ORF">CEV32_3936</name>
</gene>
<dbReference type="EMBL" id="NNRK01000020">
    <property type="protein sequence ID" value="OYR17254.1"/>
    <property type="molecule type" value="Genomic_DNA"/>
</dbReference>
<sequence>MQTNIANSFLKCFIFAAIAAGVAGCGTVKEKTAPCKRPANLTSFAEDIRQDCGPMAFVNGDQATAIAAINSIATE</sequence>
<dbReference type="AlphaFoldDB" id="A0A256FQY0"/>
<organism evidence="2 3">
    <name type="scientific">Brucella rhizosphaerae</name>
    <dbReference type="NCBI Taxonomy" id="571254"/>
    <lineage>
        <taxon>Bacteria</taxon>
        <taxon>Pseudomonadati</taxon>
        <taxon>Pseudomonadota</taxon>
        <taxon>Alphaproteobacteria</taxon>
        <taxon>Hyphomicrobiales</taxon>
        <taxon>Brucellaceae</taxon>
        <taxon>Brucella/Ochrobactrum group</taxon>
        <taxon>Brucella</taxon>
    </lineage>
</organism>
<evidence type="ECO:0000313" key="2">
    <source>
        <dbReference type="EMBL" id="OYR17254.1"/>
    </source>
</evidence>
<accession>A0A256FQY0</accession>
<keyword evidence="1" id="KW-0732">Signal</keyword>
<dbReference type="Proteomes" id="UP000216345">
    <property type="component" value="Unassembled WGS sequence"/>
</dbReference>